<dbReference type="InParanoid" id="A0A061FPS1"/>
<dbReference type="HOGENOM" id="CLU_2188728_0_0_1"/>
<evidence type="ECO:0000313" key="1">
    <source>
        <dbReference type="EMBL" id="EOY19300.1"/>
    </source>
</evidence>
<dbReference type="EMBL" id="CM001888">
    <property type="protein sequence ID" value="EOY19300.1"/>
    <property type="molecule type" value="Genomic_DNA"/>
</dbReference>
<protein>
    <submittedName>
        <fullName evidence="1">Uncharacterized protein</fullName>
    </submittedName>
</protein>
<gene>
    <name evidence="1" type="ORF">TCM_044358</name>
</gene>
<reference evidence="1 2" key="1">
    <citation type="journal article" date="2013" name="Genome Biol.">
        <title>The genome sequence of the most widely cultivated cacao type and its use to identify candidate genes regulating pod color.</title>
        <authorList>
            <person name="Motamayor J.C."/>
            <person name="Mockaitis K."/>
            <person name="Schmutz J."/>
            <person name="Haiminen N."/>
            <person name="Iii D.L."/>
            <person name="Cornejo O."/>
            <person name="Findley S.D."/>
            <person name="Zheng P."/>
            <person name="Utro F."/>
            <person name="Royaert S."/>
            <person name="Saski C."/>
            <person name="Jenkins J."/>
            <person name="Podicheti R."/>
            <person name="Zhao M."/>
            <person name="Scheffler B.E."/>
            <person name="Stack J.C."/>
            <person name="Feltus F.A."/>
            <person name="Mustiga G.M."/>
            <person name="Amores F."/>
            <person name="Phillips W."/>
            <person name="Marelli J.P."/>
            <person name="May G.D."/>
            <person name="Shapiro H."/>
            <person name="Ma J."/>
            <person name="Bustamante C.D."/>
            <person name="Schnell R.J."/>
            <person name="Main D."/>
            <person name="Gilbert D."/>
            <person name="Parida L."/>
            <person name="Kuhn D.N."/>
        </authorList>
    </citation>
    <scope>NUCLEOTIDE SEQUENCE [LARGE SCALE GENOMIC DNA]</scope>
    <source>
        <strain evidence="2">cv. Matina 1-6</strain>
    </source>
</reference>
<sequence>MICLTHTTLWHTCYNLIKGTQFVVKINNTAVSHFLTQLKLTSKQTRCRGLTQDGRSSWLLLISLSSTKSKGKNMWKVPSVERSTCPFPISTHEVFMTHKLFFPIYFVVD</sequence>
<dbReference type="AlphaFoldDB" id="A0A061FPS1"/>
<dbReference type="Proteomes" id="UP000026915">
    <property type="component" value="Chromosome 10"/>
</dbReference>
<organism evidence="1 2">
    <name type="scientific">Theobroma cacao</name>
    <name type="common">Cacao</name>
    <name type="synonym">Cocoa</name>
    <dbReference type="NCBI Taxonomy" id="3641"/>
    <lineage>
        <taxon>Eukaryota</taxon>
        <taxon>Viridiplantae</taxon>
        <taxon>Streptophyta</taxon>
        <taxon>Embryophyta</taxon>
        <taxon>Tracheophyta</taxon>
        <taxon>Spermatophyta</taxon>
        <taxon>Magnoliopsida</taxon>
        <taxon>eudicotyledons</taxon>
        <taxon>Gunneridae</taxon>
        <taxon>Pentapetalae</taxon>
        <taxon>rosids</taxon>
        <taxon>malvids</taxon>
        <taxon>Malvales</taxon>
        <taxon>Malvaceae</taxon>
        <taxon>Byttnerioideae</taxon>
        <taxon>Theobroma</taxon>
    </lineage>
</organism>
<proteinExistence type="predicted"/>
<accession>A0A061FPS1</accession>
<name>A0A061FPS1_THECC</name>
<dbReference type="Gramene" id="EOY19300">
    <property type="protein sequence ID" value="EOY19300"/>
    <property type="gene ID" value="TCM_044358"/>
</dbReference>
<evidence type="ECO:0000313" key="2">
    <source>
        <dbReference type="Proteomes" id="UP000026915"/>
    </source>
</evidence>
<keyword evidence="2" id="KW-1185">Reference proteome</keyword>